<keyword evidence="1 6" id="KW-0245">EGF-like domain</keyword>
<sequence>MRIPCDNDGTCESTENGFKCHCRKYFFGDHCEVHGSCLTNPCKRGECLQLTPDRHSCSCPVGYEGKGCESRINHCRENPCSNGGTCESLLNKHKCHCVAGFTGSSCETDIDECQFGYCLNGASCRDRVADYECNCEGTGFIGKNCSVDINECTISSSCLNGVCTNTQGGYRCDCELGYIGRRCSIRDPCRPDVFNKTIHSCVHGKCVNPGVKVDHLGYETSIHECKCNRGYTGAQCSTSVPEHKVLSLNYIAGPVSAVLIVLIILGCTLLAFALRGKRSLHGHYSPSHQERNGARVQV</sequence>
<dbReference type="PROSITE" id="PS00022">
    <property type="entry name" value="EGF_1"/>
    <property type="match status" value="5"/>
</dbReference>
<dbReference type="PANTHER" id="PTHR12916">
    <property type="entry name" value="CYTOCHROME C OXIDASE POLYPEPTIDE VIC-2"/>
    <property type="match status" value="1"/>
</dbReference>
<feature type="disulfide bond" evidence="6">
    <location>
        <begin position="227"/>
        <end position="236"/>
    </location>
</feature>
<dbReference type="PROSITE" id="PS50026">
    <property type="entry name" value="EGF_3"/>
    <property type="match status" value="6"/>
</dbReference>
<comment type="caution">
    <text evidence="6">Lacks conserved residue(s) required for the propagation of feature annotation.</text>
</comment>
<keyword evidence="7" id="KW-0472">Membrane</keyword>
<evidence type="ECO:0000256" key="6">
    <source>
        <dbReference type="PROSITE-ProRule" id="PRU00076"/>
    </source>
</evidence>
<dbReference type="InterPro" id="IPR013032">
    <property type="entry name" value="EGF-like_CS"/>
</dbReference>
<feature type="domain" description="EGF-like" evidence="8">
    <location>
        <begin position="71"/>
        <end position="107"/>
    </location>
</feature>
<feature type="disulfide bond" evidence="6">
    <location>
        <begin position="59"/>
        <end position="68"/>
    </location>
</feature>
<keyword evidence="5" id="KW-0325">Glycoprotein</keyword>
<accession>A0A368GEV0</accession>
<proteinExistence type="predicted"/>
<dbReference type="InterPro" id="IPR013111">
    <property type="entry name" value="EGF_extracell"/>
</dbReference>
<dbReference type="SMART" id="SM00181">
    <property type="entry name" value="EGF"/>
    <property type="match status" value="6"/>
</dbReference>
<feature type="disulfide bond" evidence="6">
    <location>
        <begin position="174"/>
        <end position="183"/>
    </location>
</feature>
<dbReference type="STRING" id="29170.A0A368GEV0"/>
<evidence type="ECO:0000313" key="10">
    <source>
        <dbReference type="Proteomes" id="UP000252519"/>
    </source>
</evidence>
<dbReference type="AlphaFoldDB" id="A0A368GEV0"/>
<evidence type="ECO:0000256" key="3">
    <source>
        <dbReference type="ARBA" id="ARBA00022737"/>
    </source>
</evidence>
<dbReference type="Pfam" id="PF07974">
    <property type="entry name" value="EGF_2"/>
    <property type="match status" value="1"/>
</dbReference>
<feature type="domain" description="EGF-like" evidence="8">
    <location>
        <begin position="148"/>
        <end position="184"/>
    </location>
</feature>
<dbReference type="SUPFAM" id="SSF57196">
    <property type="entry name" value="EGF/Laminin"/>
    <property type="match status" value="3"/>
</dbReference>
<keyword evidence="4 6" id="KW-1015">Disulfide bond</keyword>
<dbReference type="InterPro" id="IPR000742">
    <property type="entry name" value="EGF"/>
</dbReference>
<feature type="domain" description="EGF-like" evidence="8">
    <location>
        <begin position="197"/>
        <end position="237"/>
    </location>
</feature>
<dbReference type="OrthoDB" id="430340at2759"/>
<evidence type="ECO:0000256" key="5">
    <source>
        <dbReference type="ARBA" id="ARBA00023180"/>
    </source>
</evidence>
<dbReference type="CDD" id="cd00054">
    <property type="entry name" value="EGF_CA"/>
    <property type="match status" value="4"/>
</dbReference>
<feature type="transmembrane region" description="Helical" evidence="7">
    <location>
        <begin position="250"/>
        <end position="274"/>
    </location>
</feature>
<feature type="domain" description="EGF-like" evidence="8">
    <location>
        <begin position="33"/>
        <end position="69"/>
    </location>
</feature>
<dbReference type="SUPFAM" id="SSF57184">
    <property type="entry name" value="Growth factor receptor domain"/>
    <property type="match status" value="1"/>
</dbReference>
<gene>
    <name evidence="9" type="ORF">ANCCAN_12472</name>
</gene>
<dbReference type="InterPro" id="IPR000152">
    <property type="entry name" value="EGF-type_Asp/Asn_hydroxyl_site"/>
</dbReference>
<evidence type="ECO:0000259" key="8">
    <source>
        <dbReference type="PROSITE" id="PS50026"/>
    </source>
</evidence>
<comment type="caution">
    <text evidence="9">The sequence shown here is derived from an EMBL/GenBank/DDBJ whole genome shotgun (WGS) entry which is preliminary data.</text>
</comment>
<reference evidence="9 10" key="1">
    <citation type="submission" date="2014-10" db="EMBL/GenBank/DDBJ databases">
        <title>Draft genome of the hookworm Ancylostoma caninum.</title>
        <authorList>
            <person name="Mitreva M."/>
        </authorList>
    </citation>
    <scope>NUCLEOTIDE SEQUENCE [LARGE SCALE GENOMIC DNA]</scope>
    <source>
        <strain evidence="9 10">Baltimore</strain>
    </source>
</reference>
<dbReference type="Gene3D" id="2.10.25.10">
    <property type="entry name" value="Laminin"/>
    <property type="match status" value="6"/>
</dbReference>
<feature type="disulfide bond" evidence="6">
    <location>
        <begin position="97"/>
        <end position="106"/>
    </location>
</feature>
<keyword evidence="2" id="KW-0732">Signal</keyword>
<dbReference type="SMART" id="SM00179">
    <property type="entry name" value="EGF_CA"/>
    <property type="match status" value="5"/>
</dbReference>
<evidence type="ECO:0000256" key="7">
    <source>
        <dbReference type="SAM" id="Phobius"/>
    </source>
</evidence>
<evidence type="ECO:0000256" key="2">
    <source>
        <dbReference type="ARBA" id="ARBA00022729"/>
    </source>
</evidence>
<feature type="disulfide bond" evidence="6">
    <location>
        <begin position="22"/>
        <end position="31"/>
    </location>
</feature>
<dbReference type="PROSITE" id="PS01187">
    <property type="entry name" value="EGF_CA"/>
    <property type="match status" value="2"/>
</dbReference>
<feature type="domain" description="EGF-like" evidence="8">
    <location>
        <begin position="1"/>
        <end position="32"/>
    </location>
</feature>
<dbReference type="PANTHER" id="PTHR12916:SF4">
    <property type="entry name" value="UNINFLATABLE, ISOFORM C"/>
    <property type="match status" value="1"/>
</dbReference>
<keyword evidence="7" id="KW-0812">Transmembrane</keyword>
<dbReference type="EMBL" id="JOJR01000231">
    <property type="protein sequence ID" value="RCN41570.1"/>
    <property type="molecule type" value="Genomic_DNA"/>
</dbReference>
<evidence type="ECO:0000313" key="9">
    <source>
        <dbReference type="EMBL" id="RCN41570.1"/>
    </source>
</evidence>
<dbReference type="Pfam" id="PF00008">
    <property type="entry name" value="EGF"/>
    <property type="match status" value="1"/>
</dbReference>
<protein>
    <submittedName>
        <fullName evidence="9">EGF-like domain protein</fullName>
    </submittedName>
</protein>
<dbReference type="Pfam" id="PF07645">
    <property type="entry name" value="EGF_CA"/>
    <property type="match status" value="1"/>
</dbReference>
<dbReference type="PROSITE" id="PS01186">
    <property type="entry name" value="EGF_2"/>
    <property type="match status" value="4"/>
</dbReference>
<evidence type="ECO:0000256" key="1">
    <source>
        <dbReference type="ARBA" id="ARBA00022536"/>
    </source>
</evidence>
<dbReference type="PRINTS" id="PR00010">
    <property type="entry name" value="EGFBLOOD"/>
</dbReference>
<keyword evidence="7" id="KW-1133">Transmembrane helix</keyword>
<feature type="domain" description="EGF-like" evidence="8">
    <location>
        <begin position="109"/>
        <end position="146"/>
    </location>
</feature>
<dbReference type="PROSITE" id="PS00010">
    <property type="entry name" value="ASX_HYDROXYL"/>
    <property type="match status" value="2"/>
</dbReference>
<dbReference type="InterPro" id="IPR049883">
    <property type="entry name" value="NOTCH1_EGF-like"/>
</dbReference>
<dbReference type="FunFam" id="2.10.25.10:FF:000031">
    <property type="entry name" value="neurogenic locus notch homolog protein 3"/>
    <property type="match status" value="1"/>
</dbReference>
<dbReference type="Pfam" id="PF12661">
    <property type="entry name" value="hEGF"/>
    <property type="match status" value="1"/>
</dbReference>
<dbReference type="InterPro" id="IPR009030">
    <property type="entry name" value="Growth_fac_rcpt_cys_sf"/>
</dbReference>
<keyword evidence="3" id="KW-0677">Repeat</keyword>
<feature type="disulfide bond" evidence="6">
    <location>
        <begin position="37"/>
        <end position="47"/>
    </location>
</feature>
<dbReference type="InterPro" id="IPR001881">
    <property type="entry name" value="EGF-like_Ca-bd_dom"/>
</dbReference>
<organism evidence="9 10">
    <name type="scientific">Ancylostoma caninum</name>
    <name type="common">Dog hookworm</name>
    <dbReference type="NCBI Taxonomy" id="29170"/>
    <lineage>
        <taxon>Eukaryota</taxon>
        <taxon>Metazoa</taxon>
        <taxon>Ecdysozoa</taxon>
        <taxon>Nematoda</taxon>
        <taxon>Chromadorea</taxon>
        <taxon>Rhabditida</taxon>
        <taxon>Rhabditina</taxon>
        <taxon>Rhabditomorpha</taxon>
        <taxon>Strongyloidea</taxon>
        <taxon>Ancylostomatidae</taxon>
        <taxon>Ancylostomatinae</taxon>
        <taxon>Ancylostoma</taxon>
    </lineage>
</organism>
<dbReference type="GO" id="GO:0005509">
    <property type="term" value="F:calcium ion binding"/>
    <property type="evidence" value="ECO:0007669"/>
    <property type="project" value="InterPro"/>
</dbReference>
<keyword evidence="10" id="KW-1185">Reference proteome</keyword>
<name>A0A368GEV0_ANCCA</name>
<evidence type="ECO:0000256" key="4">
    <source>
        <dbReference type="ARBA" id="ARBA00023157"/>
    </source>
</evidence>
<dbReference type="InterPro" id="IPR018097">
    <property type="entry name" value="EGF_Ca-bd_CS"/>
</dbReference>
<dbReference type="Proteomes" id="UP000252519">
    <property type="component" value="Unassembled WGS sequence"/>
</dbReference>